<dbReference type="CDD" id="cd02440">
    <property type="entry name" value="AdoMet_MTases"/>
    <property type="match status" value="1"/>
</dbReference>
<evidence type="ECO:0000313" key="7">
    <source>
        <dbReference type="EMBL" id="QDT33362.1"/>
    </source>
</evidence>
<keyword evidence="4 7" id="KW-0808">Transferase</keyword>
<dbReference type="GO" id="GO:0003676">
    <property type="term" value="F:nucleic acid binding"/>
    <property type="evidence" value="ECO:0007669"/>
    <property type="project" value="InterPro"/>
</dbReference>
<dbReference type="EMBL" id="CP036267">
    <property type="protein sequence ID" value="QDT33362.1"/>
    <property type="molecule type" value="Genomic_DNA"/>
</dbReference>
<dbReference type="OrthoDB" id="9764961at2"/>
<feature type="domain" description="Methyltransferase small" evidence="6">
    <location>
        <begin position="193"/>
        <end position="356"/>
    </location>
</feature>
<keyword evidence="3 7" id="KW-0489">Methyltransferase</keyword>
<dbReference type="Pfam" id="PF05175">
    <property type="entry name" value="MTS"/>
    <property type="match status" value="1"/>
</dbReference>
<dbReference type="AlphaFoldDB" id="A0A517QP18"/>
<dbReference type="KEGG" id="tpol:Mal48_26150"/>
<keyword evidence="5" id="KW-0949">S-adenosyl-L-methionine</keyword>
<dbReference type="PRINTS" id="PR00507">
    <property type="entry name" value="N12N6MTFRASE"/>
</dbReference>
<keyword evidence="2" id="KW-0698">rRNA processing</keyword>
<dbReference type="PANTHER" id="PTHR47816:SF4">
    <property type="entry name" value="RIBOSOMAL RNA SMALL SUBUNIT METHYLTRANSFERASE C"/>
    <property type="match status" value="1"/>
</dbReference>
<dbReference type="GO" id="GO:0052914">
    <property type="term" value="F:16S rRNA (guanine(1207)-N(2))-methyltransferase activity"/>
    <property type="evidence" value="ECO:0007669"/>
    <property type="project" value="UniProtKB-EC"/>
</dbReference>
<dbReference type="Proteomes" id="UP000315724">
    <property type="component" value="Chromosome"/>
</dbReference>
<evidence type="ECO:0000256" key="2">
    <source>
        <dbReference type="ARBA" id="ARBA00022552"/>
    </source>
</evidence>
<evidence type="ECO:0000256" key="4">
    <source>
        <dbReference type="ARBA" id="ARBA00022679"/>
    </source>
</evidence>
<keyword evidence="8" id="KW-1185">Reference proteome</keyword>
<dbReference type="SUPFAM" id="SSF53335">
    <property type="entry name" value="S-adenosyl-L-methionine-dependent methyltransferases"/>
    <property type="match status" value="2"/>
</dbReference>
<evidence type="ECO:0000256" key="1">
    <source>
        <dbReference type="ARBA" id="ARBA00022490"/>
    </source>
</evidence>
<sequence>MSEEFSEYEEDGTEYRLPRSEQLAINAASELTASRVLCTSVGRGQCAMDIADRLPEAEVYCHYVELFPASETAEWCDEKGSRVRVLCSADLPEEEFDLCVLPMSRSGESELSRDLLQQAYDRLSMDGILIVTIDNAKDKWFHHEVEKMGKNLTRLQKRKGVTYRLKKLKPLKKLKNFSAEFAFRDGETLVKAVSRAGVFSHRRLDVGARALIETMEIHENDHVLDIGCGAGTVGLTAAMRAPGVAVHFVDANSRAIECALAGAELNGIEDVAATLSHDGSAGNDDEDLTGQFDIALGNPPYYSHFKISEIFLQSALKHLKAGGRVHIVTKQTEWLEARMDQLFDEIEVTEIRGYSIVSGIQRPTPSETVAEVTEIES</sequence>
<evidence type="ECO:0000256" key="3">
    <source>
        <dbReference type="ARBA" id="ARBA00022603"/>
    </source>
</evidence>
<dbReference type="InterPro" id="IPR029063">
    <property type="entry name" value="SAM-dependent_MTases_sf"/>
</dbReference>
<dbReference type="RefSeq" id="WP_145199541.1">
    <property type="nucleotide sequence ID" value="NZ_CP036267.1"/>
</dbReference>
<evidence type="ECO:0000259" key="6">
    <source>
        <dbReference type="Pfam" id="PF05175"/>
    </source>
</evidence>
<name>A0A517QP18_9PLAN</name>
<dbReference type="PANTHER" id="PTHR47816">
    <property type="entry name" value="RIBOSOMAL RNA SMALL SUBUNIT METHYLTRANSFERASE C"/>
    <property type="match status" value="1"/>
</dbReference>
<organism evidence="7 8">
    <name type="scientific">Thalassoglobus polymorphus</name>
    <dbReference type="NCBI Taxonomy" id="2527994"/>
    <lineage>
        <taxon>Bacteria</taxon>
        <taxon>Pseudomonadati</taxon>
        <taxon>Planctomycetota</taxon>
        <taxon>Planctomycetia</taxon>
        <taxon>Planctomycetales</taxon>
        <taxon>Planctomycetaceae</taxon>
        <taxon>Thalassoglobus</taxon>
    </lineage>
</organism>
<protein>
    <submittedName>
        <fullName evidence="7">Ribosomal RNA small subunit methyltransferase C</fullName>
        <ecNumber evidence="7">2.1.1.172</ecNumber>
    </submittedName>
</protein>
<keyword evidence="1" id="KW-0963">Cytoplasm</keyword>
<gene>
    <name evidence="7" type="primary">rsmC</name>
    <name evidence="7" type="ORF">Mal48_26150</name>
</gene>
<proteinExistence type="predicted"/>
<dbReference type="InterPro" id="IPR002052">
    <property type="entry name" value="DNA_methylase_N6_adenine_CS"/>
</dbReference>
<reference evidence="7 8" key="1">
    <citation type="submission" date="2019-02" db="EMBL/GenBank/DDBJ databases">
        <title>Deep-cultivation of Planctomycetes and their phenomic and genomic characterization uncovers novel biology.</title>
        <authorList>
            <person name="Wiegand S."/>
            <person name="Jogler M."/>
            <person name="Boedeker C."/>
            <person name="Pinto D."/>
            <person name="Vollmers J."/>
            <person name="Rivas-Marin E."/>
            <person name="Kohn T."/>
            <person name="Peeters S.H."/>
            <person name="Heuer A."/>
            <person name="Rast P."/>
            <person name="Oberbeckmann S."/>
            <person name="Bunk B."/>
            <person name="Jeske O."/>
            <person name="Meyerdierks A."/>
            <person name="Storesund J.E."/>
            <person name="Kallscheuer N."/>
            <person name="Luecker S."/>
            <person name="Lage O.M."/>
            <person name="Pohl T."/>
            <person name="Merkel B.J."/>
            <person name="Hornburger P."/>
            <person name="Mueller R.-W."/>
            <person name="Bruemmer F."/>
            <person name="Labrenz M."/>
            <person name="Spormann A.M."/>
            <person name="Op den Camp H."/>
            <person name="Overmann J."/>
            <person name="Amann R."/>
            <person name="Jetten M.S.M."/>
            <person name="Mascher T."/>
            <person name="Medema M.H."/>
            <person name="Devos D.P."/>
            <person name="Kaster A.-K."/>
            <person name="Ovreas L."/>
            <person name="Rohde M."/>
            <person name="Galperin M.Y."/>
            <person name="Jogler C."/>
        </authorList>
    </citation>
    <scope>NUCLEOTIDE SEQUENCE [LARGE SCALE GENOMIC DNA]</scope>
    <source>
        <strain evidence="7 8">Mal48</strain>
    </source>
</reference>
<evidence type="ECO:0000256" key="5">
    <source>
        <dbReference type="ARBA" id="ARBA00022691"/>
    </source>
</evidence>
<dbReference type="Gene3D" id="3.40.50.150">
    <property type="entry name" value="Vaccinia Virus protein VP39"/>
    <property type="match status" value="2"/>
</dbReference>
<dbReference type="EC" id="2.1.1.172" evidence="7"/>
<dbReference type="PROSITE" id="PS00092">
    <property type="entry name" value="N6_MTASE"/>
    <property type="match status" value="1"/>
</dbReference>
<evidence type="ECO:0000313" key="8">
    <source>
        <dbReference type="Proteomes" id="UP000315724"/>
    </source>
</evidence>
<dbReference type="InterPro" id="IPR046977">
    <property type="entry name" value="RsmC/RlmG"/>
</dbReference>
<dbReference type="InterPro" id="IPR007848">
    <property type="entry name" value="Small_mtfrase_dom"/>
</dbReference>
<accession>A0A517QP18</accession>